<evidence type="ECO:0000256" key="4">
    <source>
        <dbReference type="SAM" id="MobiDB-lite"/>
    </source>
</evidence>
<dbReference type="AlphaFoldDB" id="A0A915JPU6"/>
<reference evidence="7" key="1">
    <citation type="submission" date="2022-11" db="UniProtKB">
        <authorList>
            <consortium name="WormBaseParasite"/>
        </authorList>
    </citation>
    <scope>IDENTIFICATION</scope>
</reference>
<evidence type="ECO:0000313" key="7">
    <source>
        <dbReference type="WBParaSite" id="nRc.2.0.1.t28235-RA"/>
    </source>
</evidence>
<evidence type="ECO:0000256" key="3">
    <source>
        <dbReference type="ARBA" id="ARBA00025466"/>
    </source>
</evidence>
<comment type="function">
    <text evidence="3">Involved in transvection phenomena (= synapsis-dependent gene expression), where the synaptic pairing of chromosomes carrying genes with which zeste interacts influences the expression of these genes. Zeste binds to DNA and stimulates transcription from a nearby promoter.</text>
</comment>
<comment type="subunit">
    <text evidence="1">Self-associates forming complexes of several hundred monomers.</text>
</comment>
<proteinExistence type="predicted"/>
<feature type="domain" description="Myb/SANT-like DNA-binding" evidence="5">
    <location>
        <begin position="12"/>
        <end position="84"/>
    </location>
</feature>
<dbReference type="PANTHER" id="PTHR23098:SF16">
    <property type="entry name" value="REGULATORY PROTEIN ZESTE"/>
    <property type="match status" value="1"/>
</dbReference>
<organism evidence="6 7">
    <name type="scientific">Romanomermis culicivorax</name>
    <name type="common">Nematode worm</name>
    <dbReference type="NCBI Taxonomy" id="13658"/>
    <lineage>
        <taxon>Eukaryota</taxon>
        <taxon>Metazoa</taxon>
        <taxon>Ecdysozoa</taxon>
        <taxon>Nematoda</taxon>
        <taxon>Enoplea</taxon>
        <taxon>Dorylaimia</taxon>
        <taxon>Mermithida</taxon>
        <taxon>Mermithoidea</taxon>
        <taxon>Mermithidae</taxon>
        <taxon>Romanomermis</taxon>
    </lineage>
</organism>
<evidence type="ECO:0000313" key="6">
    <source>
        <dbReference type="Proteomes" id="UP000887565"/>
    </source>
</evidence>
<feature type="region of interest" description="Disordered" evidence="4">
    <location>
        <begin position="80"/>
        <end position="101"/>
    </location>
</feature>
<dbReference type="InterPro" id="IPR028002">
    <property type="entry name" value="Myb_DNA-bind_5"/>
</dbReference>
<sequence>MDVKCEKARLLTGEQCAVLIEQVENSKGVLFSKDGKSGMVRRKNEAWALVASNVNALRSSGQARTINQIKKCWENISSKSQKEIGKKKKKASVTGGGPLPADLTNQEKKIINIFGDNNPVFSGKPGGFDSLIPPNTAVMYLDLSSNDGLSPLAQQQSPKIHYEALTPVPL</sequence>
<accession>A0A915JPU6</accession>
<protein>
    <recommendedName>
        <fullName evidence="2">Regulatory protein zeste</fullName>
    </recommendedName>
</protein>
<name>A0A915JPU6_ROMCU</name>
<evidence type="ECO:0000256" key="1">
    <source>
        <dbReference type="ARBA" id="ARBA00011764"/>
    </source>
</evidence>
<dbReference type="Proteomes" id="UP000887565">
    <property type="component" value="Unplaced"/>
</dbReference>
<evidence type="ECO:0000256" key="2">
    <source>
        <dbReference type="ARBA" id="ARBA00016807"/>
    </source>
</evidence>
<evidence type="ECO:0000259" key="5">
    <source>
        <dbReference type="Pfam" id="PF13873"/>
    </source>
</evidence>
<dbReference type="PANTHER" id="PTHR23098">
    <property type="entry name" value="AGAP001331-PA-RELATED"/>
    <property type="match status" value="1"/>
</dbReference>
<keyword evidence="6" id="KW-1185">Reference proteome</keyword>
<dbReference type="GO" id="GO:0005634">
    <property type="term" value="C:nucleus"/>
    <property type="evidence" value="ECO:0007669"/>
    <property type="project" value="TreeGrafter"/>
</dbReference>
<dbReference type="WBParaSite" id="nRc.2.0.1.t28235-RA">
    <property type="protein sequence ID" value="nRc.2.0.1.t28235-RA"/>
    <property type="gene ID" value="nRc.2.0.1.g28235"/>
</dbReference>
<dbReference type="Pfam" id="PF13873">
    <property type="entry name" value="Myb_DNA-bind_5"/>
    <property type="match status" value="1"/>
</dbReference>